<accession>A0A5C5ZWZ9</accession>
<dbReference type="OrthoDB" id="9777740at2"/>
<evidence type="ECO:0000256" key="4">
    <source>
        <dbReference type="ARBA" id="ARBA00023004"/>
    </source>
</evidence>
<dbReference type="GO" id="GO:0016491">
    <property type="term" value="F:oxidoreductase activity"/>
    <property type="evidence" value="ECO:0007669"/>
    <property type="project" value="UniProtKB-KW"/>
</dbReference>
<dbReference type="PANTHER" id="PTHR43498">
    <property type="entry name" value="FERREDOXIN:COB-COM HETERODISULFIDE REDUCTASE SUBUNIT A"/>
    <property type="match status" value="1"/>
</dbReference>
<reference evidence="7 8" key="1">
    <citation type="submission" date="2019-02" db="EMBL/GenBank/DDBJ databases">
        <title>Deep-cultivation of Planctomycetes and their phenomic and genomic characterization uncovers novel biology.</title>
        <authorList>
            <person name="Wiegand S."/>
            <person name="Jogler M."/>
            <person name="Boedeker C."/>
            <person name="Pinto D."/>
            <person name="Vollmers J."/>
            <person name="Rivas-Marin E."/>
            <person name="Kohn T."/>
            <person name="Peeters S.H."/>
            <person name="Heuer A."/>
            <person name="Rast P."/>
            <person name="Oberbeckmann S."/>
            <person name="Bunk B."/>
            <person name="Jeske O."/>
            <person name="Meyerdierks A."/>
            <person name="Storesund J.E."/>
            <person name="Kallscheuer N."/>
            <person name="Luecker S."/>
            <person name="Lage O.M."/>
            <person name="Pohl T."/>
            <person name="Merkel B.J."/>
            <person name="Hornburger P."/>
            <person name="Mueller R.-W."/>
            <person name="Bruemmer F."/>
            <person name="Labrenz M."/>
            <person name="Spormann A.M."/>
            <person name="Op Den Camp H."/>
            <person name="Overmann J."/>
            <person name="Amann R."/>
            <person name="Jetten M.S.M."/>
            <person name="Mascher T."/>
            <person name="Medema M.H."/>
            <person name="Devos D.P."/>
            <person name="Kaster A.-K."/>
            <person name="Ovreas L."/>
            <person name="Rohde M."/>
            <person name="Galperin M.Y."/>
            <person name="Jogler C."/>
        </authorList>
    </citation>
    <scope>NUCLEOTIDE SEQUENCE [LARGE SCALE GENOMIC DNA]</scope>
    <source>
        <strain evidence="7 8">Pla52n</strain>
    </source>
</reference>
<dbReference type="EMBL" id="SJPN01000015">
    <property type="protein sequence ID" value="TWT91561.1"/>
    <property type="molecule type" value="Genomic_DNA"/>
</dbReference>
<organism evidence="7 8">
    <name type="scientific">Stieleria varia</name>
    <dbReference type="NCBI Taxonomy" id="2528005"/>
    <lineage>
        <taxon>Bacteria</taxon>
        <taxon>Pseudomonadati</taxon>
        <taxon>Planctomycetota</taxon>
        <taxon>Planctomycetia</taxon>
        <taxon>Pirellulales</taxon>
        <taxon>Pirellulaceae</taxon>
        <taxon>Stieleria</taxon>
    </lineage>
</organism>
<dbReference type="InterPro" id="IPR036188">
    <property type="entry name" value="FAD/NAD-bd_sf"/>
</dbReference>
<sequence length="465" mass="49898" precursor="true">MPITRRQLLTSSMAAPAAMAVACAGEAHDASRDDIVSEAAREVPVVDSVDVLVCGGGPAGISAAISAAKCGASVRILEAHGCLGGVWTSGMLSYIMDARKPGLNTELVKRLESMSGYRFVEHQHYMYDVEAMKVLLEDWCGELGIRMQYHTRVVAVDLDQGNRVRGVVTESKSGRQAWRAKTVIDTTGDGDVGALAGCSFEIGRDSDCPCQPMSLMAVITASPEALRSVDTGSNRGNKDKFLKIMRSAGLDPSYSKPTVWHLGGAVAAVMLNHEYNVKAFDADAVTQATIRARRELYDISKALHQLGGPWEGCRLVTTAEQIGVRDGRRIKGRYFVDVSDVMGGVRHEDAVCRSTFSVDIHALSREQNKTSAYSSEGVKAKPFDIPLRALIAQEVDGLMMAGRCISGDFFAHASYRVTGNAVAMGEAAGVCASIAASKMILPHEVAWNEVGPKLGELRETKNNGE</sequence>
<gene>
    <name evidence="7" type="ORF">Pla52n_65520</name>
</gene>
<evidence type="ECO:0000256" key="2">
    <source>
        <dbReference type="ARBA" id="ARBA00022723"/>
    </source>
</evidence>
<comment type="caution">
    <text evidence="7">The sequence shown here is derived from an EMBL/GenBank/DDBJ whole genome shotgun (WGS) entry which is preliminary data.</text>
</comment>
<keyword evidence="4" id="KW-0408">Iron</keyword>
<dbReference type="Gene3D" id="3.50.50.60">
    <property type="entry name" value="FAD/NAD(P)-binding domain"/>
    <property type="match status" value="1"/>
</dbReference>
<proteinExistence type="predicted"/>
<protein>
    <submittedName>
        <fullName evidence="7">Ribulose-1,5-biphosphate synthetase</fullName>
    </submittedName>
</protein>
<keyword evidence="6" id="KW-0732">Signal</keyword>
<dbReference type="PROSITE" id="PS51318">
    <property type="entry name" value="TAT"/>
    <property type="match status" value="1"/>
</dbReference>
<evidence type="ECO:0000256" key="6">
    <source>
        <dbReference type="SAM" id="SignalP"/>
    </source>
</evidence>
<dbReference type="InterPro" id="IPR039650">
    <property type="entry name" value="HdrA-like"/>
</dbReference>
<keyword evidence="5" id="KW-0411">Iron-sulfur</keyword>
<feature type="chain" id="PRO_5023143601" evidence="6">
    <location>
        <begin position="21"/>
        <end position="465"/>
    </location>
</feature>
<dbReference type="AlphaFoldDB" id="A0A5C5ZWZ9"/>
<keyword evidence="2" id="KW-0479">Metal-binding</keyword>
<keyword evidence="8" id="KW-1185">Reference proteome</keyword>
<evidence type="ECO:0000256" key="5">
    <source>
        <dbReference type="ARBA" id="ARBA00023014"/>
    </source>
</evidence>
<keyword evidence="3" id="KW-0560">Oxidoreductase</keyword>
<dbReference type="SUPFAM" id="SSF51905">
    <property type="entry name" value="FAD/NAD(P)-binding domain"/>
    <property type="match status" value="1"/>
</dbReference>
<evidence type="ECO:0000313" key="7">
    <source>
        <dbReference type="EMBL" id="TWT91561.1"/>
    </source>
</evidence>
<dbReference type="Proteomes" id="UP000320176">
    <property type="component" value="Unassembled WGS sequence"/>
</dbReference>
<dbReference type="RefSeq" id="WP_146523448.1">
    <property type="nucleotide sequence ID" value="NZ_CP151726.1"/>
</dbReference>
<dbReference type="PROSITE" id="PS51257">
    <property type="entry name" value="PROKAR_LIPOPROTEIN"/>
    <property type="match status" value="1"/>
</dbReference>
<evidence type="ECO:0000313" key="8">
    <source>
        <dbReference type="Proteomes" id="UP000320176"/>
    </source>
</evidence>
<dbReference type="GO" id="GO:0051539">
    <property type="term" value="F:4 iron, 4 sulfur cluster binding"/>
    <property type="evidence" value="ECO:0007669"/>
    <property type="project" value="UniProtKB-KW"/>
</dbReference>
<feature type="signal peptide" evidence="6">
    <location>
        <begin position="1"/>
        <end position="20"/>
    </location>
</feature>
<dbReference type="InterPro" id="IPR006311">
    <property type="entry name" value="TAT_signal"/>
</dbReference>
<evidence type="ECO:0000256" key="3">
    <source>
        <dbReference type="ARBA" id="ARBA00023002"/>
    </source>
</evidence>
<dbReference type="GO" id="GO:0046872">
    <property type="term" value="F:metal ion binding"/>
    <property type="evidence" value="ECO:0007669"/>
    <property type="project" value="UniProtKB-KW"/>
</dbReference>
<evidence type="ECO:0000256" key="1">
    <source>
        <dbReference type="ARBA" id="ARBA00022485"/>
    </source>
</evidence>
<dbReference type="Pfam" id="PF12831">
    <property type="entry name" value="FAD_oxidored"/>
    <property type="match status" value="1"/>
</dbReference>
<dbReference type="PANTHER" id="PTHR43498:SF1">
    <property type="entry name" value="COB--COM HETERODISULFIDE REDUCTASE IRON-SULFUR SUBUNIT A"/>
    <property type="match status" value="1"/>
</dbReference>
<name>A0A5C5ZWZ9_9BACT</name>
<keyword evidence="1" id="KW-0004">4Fe-4S</keyword>